<dbReference type="Gene3D" id="3.40.109.10">
    <property type="entry name" value="NADH Oxidase"/>
    <property type="match status" value="1"/>
</dbReference>
<gene>
    <name evidence="11" type="ORF">HYN04_09080</name>
</gene>
<evidence type="ECO:0000256" key="2">
    <source>
        <dbReference type="ARBA" id="ARBA00022630"/>
    </source>
</evidence>
<dbReference type="GO" id="GO:0016491">
    <property type="term" value="F:oxidoreductase activity"/>
    <property type="evidence" value="ECO:0007669"/>
    <property type="project" value="UniProtKB-UniRule"/>
</dbReference>
<dbReference type="CDD" id="cd02135">
    <property type="entry name" value="YdjA-like"/>
    <property type="match status" value="1"/>
</dbReference>
<comment type="similarity">
    <text evidence="1 7">Belongs to the nitroreductase family.</text>
</comment>
<feature type="binding site" description="in other chain" evidence="8">
    <location>
        <begin position="33"/>
        <end position="35"/>
    </location>
    <ligand>
        <name>FMN</name>
        <dbReference type="ChEBI" id="CHEBI:58210"/>
        <note>ligand shared between dimeric partners</note>
    </ligand>
</feature>
<feature type="region of interest" description="Disordered" evidence="9">
    <location>
        <begin position="182"/>
        <end position="206"/>
    </location>
</feature>
<evidence type="ECO:0000256" key="9">
    <source>
        <dbReference type="SAM" id="MobiDB-lite"/>
    </source>
</evidence>
<dbReference type="SUPFAM" id="SSF55469">
    <property type="entry name" value="FMN-dependent nitroreductase-like"/>
    <property type="match status" value="1"/>
</dbReference>
<feature type="domain" description="Nitroreductase" evidence="10">
    <location>
        <begin position="31"/>
        <end position="183"/>
    </location>
</feature>
<evidence type="ECO:0000256" key="4">
    <source>
        <dbReference type="ARBA" id="ARBA00022857"/>
    </source>
</evidence>
<keyword evidence="2 7" id="KW-0285">Flavoprotein</keyword>
<reference evidence="12" key="1">
    <citation type="submission" date="2018-05" db="EMBL/GenBank/DDBJ databases">
        <title>Genome sequencing of Phenylobacterium sp. HYN0004.</title>
        <authorList>
            <person name="Yi H."/>
            <person name="Baek C."/>
        </authorList>
    </citation>
    <scope>NUCLEOTIDE SEQUENCE [LARGE SCALE GENOMIC DNA]</scope>
    <source>
        <strain evidence="12">HYN0004</strain>
    </source>
</reference>
<comment type="cofactor">
    <cofactor evidence="8">
        <name>FMN</name>
        <dbReference type="ChEBI" id="CHEBI:58210"/>
    </cofactor>
    <text evidence="8">Binds 1 FMN per subunit.</text>
</comment>
<dbReference type="PANTHER" id="PTHR43821">
    <property type="entry name" value="NAD(P)H NITROREDUCTASE YDJA-RELATED"/>
    <property type="match status" value="1"/>
</dbReference>
<evidence type="ECO:0000256" key="3">
    <source>
        <dbReference type="ARBA" id="ARBA00022643"/>
    </source>
</evidence>
<dbReference type="Proteomes" id="UP000247763">
    <property type="component" value="Chromosome"/>
</dbReference>
<dbReference type="EC" id="1.-.-.-" evidence="7"/>
<keyword evidence="12" id="KW-1185">Reference proteome</keyword>
<feature type="binding site" evidence="8">
    <location>
        <position position="64"/>
    </location>
    <ligand>
        <name>FMN</name>
        <dbReference type="ChEBI" id="CHEBI:58210"/>
        <note>ligand shared between dimeric partners</note>
    </ligand>
</feature>
<evidence type="ECO:0000313" key="11">
    <source>
        <dbReference type="EMBL" id="AWM77899.1"/>
    </source>
</evidence>
<proteinExistence type="inferred from homology"/>
<feature type="compositionally biased region" description="Basic and acidic residues" evidence="9">
    <location>
        <begin position="188"/>
        <end position="197"/>
    </location>
</feature>
<evidence type="ECO:0000313" key="12">
    <source>
        <dbReference type="Proteomes" id="UP000247763"/>
    </source>
</evidence>
<dbReference type="PANTHER" id="PTHR43821:SF1">
    <property type="entry name" value="NAD(P)H NITROREDUCTASE YDJA-RELATED"/>
    <property type="match status" value="1"/>
</dbReference>
<dbReference type="InterPro" id="IPR000415">
    <property type="entry name" value="Nitroreductase-like"/>
</dbReference>
<feature type="binding site" evidence="8">
    <location>
        <position position="60"/>
    </location>
    <ligand>
        <name>FMN</name>
        <dbReference type="ChEBI" id="CHEBI:58210"/>
        <note>ligand shared between dimeric partners</note>
    </ligand>
</feature>
<dbReference type="OrthoDB" id="9804207at2"/>
<evidence type="ECO:0000256" key="8">
    <source>
        <dbReference type="PIRSR" id="PIRSR000232-1"/>
    </source>
</evidence>
<evidence type="ECO:0000256" key="6">
    <source>
        <dbReference type="ARBA" id="ARBA00023027"/>
    </source>
</evidence>
<sequence length="206" mass="21807">MTGSPLSSLPPPAFGDPIGIEAAPEVLTFLARRRSASALKLAAPGPDAAQVQDLLRLACRVPDHGKLAPWRFILLEGPDKAAFADRLDALARARGDERAAGKLGKLRTPPMGIAVISAPREADVPEWEQVLSAGAVCMTLVCAAQAMGFGANWITDWYAYDAEARACLGVAGTEKVAGFILIGSPSEPPRERERPDPAGRVSRWTA</sequence>
<dbReference type="InterPro" id="IPR029479">
    <property type="entry name" value="Nitroreductase"/>
</dbReference>
<evidence type="ECO:0000256" key="5">
    <source>
        <dbReference type="ARBA" id="ARBA00023002"/>
    </source>
</evidence>
<accession>A0A2Z3HYG9</accession>
<organism evidence="11 12">
    <name type="scientific">Phenylobacterium parvum</name>
    <dbReference type="NCBI Taxonomy" id="2201350"/>
    <lineage>
        <taxon>Bacteria</taxon>
        <taxon>Pseudomonadati</taxon>
        <taxon>Pseudomonadota</taxon>
        <taxon>Alphaproteobacteria</taxon>
        <taxon>Caulobacterales</taxon>
        <taxon>Caulobacteraceae</taxon>
        <taxon>Phenylobacterium</taxon>
    </lineage>
</organism>
<feature type="binding site" description="in other chain" evidence="8">
    <location>
        <begin position="153"/>
        <end position="155"/>
    </location>
    <ligand>
        <name>FMN</name>
        <dbReference type="ChEBI" id="CHEBI:58210"/>
        <note>ligand shared between dimeric partners</note>
    </ligand>
</feature>
<name>A0A2Z3HYG9_9CAUL</name>
<dbReference type="InterPro" id="IPR052530">
    <property type="entry name" value="NAD(P)H_nitroreductase"/>
</dbReference>
<dbReference type="PIRSF" id="PIRSF000232">
    <property type="entry name" value="YdjA"/>
    <property type="match status" value="1"/>
</dbReference>
<dbReference type="EMBL" id="CP029479">
    <property type="protein sequence ID" value="AWM77899.1"/>
    <property type="molecule type" value="Genomic_DNA"/>
</dbReference>
<evidence type="ECO:0000259" key="10">
    <source>
        <dbReference type="Pfam" id="PF00881"/>
    </source>
</evidence>
<dbReference type="InterPro" id="IPR026021">
    <property type="entry name" value="YdjA-like"/>
</dbReference>
<keyword evidence="6 7" id="KW-0520">NAD</keyword>
<dbReference type="Pfam" id="PF00881">
    <property type="entry name" value="Nitroreductase"/>
    <property type="match status" value="1"/>
</dbReference>
<keyword evidence="4 7" id="KW-0521">NADP</keyword>
<dbReference type="RefSeq" id="WP_110450466.1">
    <property type="nucleotide sequence ID" value="NZ_CP029479.1"/>
</dbReference>
<dbReference type="KEGG" id="phb:HYN04_09080"/>
<protein>
    <recommendedName>
        <fullName evidence="7">Putative NAD(P)H nitroreductase</fullName>
        <ecNumber evidence="7">1.-.-.-</ecNumber>
    </recommendedName>
</protein>
<evidence type="ECO:0000256" key="1">
    <source>
        <dbReference type="ARBA" id="ARBA00007118"/>
    </source>
</evidence>
<keyword evidence="5 7" id="KW-0560">Oxidoreductase</keyword>
<dbReference type="AlphaFoldDB" id="A0A2Z3HYG9"/>
<keyword evidence="3 7" id="KW-0288">FMN</keyword>
<evidence type="ECO:0000256" key="7">
    <source>
        <dbReference type="PIRNR" id="PIRNR000232"/>
    </source>
</evidence>